<protein>
    <recommendedName>
        <fullName evidence="2">F-box domain-containing protein</fullName>
    </recommendedName>
</protein>
<evidence type="ECO:0000256" key="1">
    <source>
        <dbReference type="SAM" id="MobiDB-lite"/>
    </source>
</evidence>
<dbReference type="EMBL" id="JAMQYH010000005">
    <property type="protein sequence ID" value="KAJ1686903.1"/>
    <property type="molecule type" value="Genomic_DNA"/>
</dbReference>
<proteinExistence type="predicted"/>
<organism evidence="3 4">
    <name type="scientific">Rhynchospora breviuscula</name>
    <dbReference type="NCBI Taxonomy" id="2022672"/>
    <lineage>
        <taxon>Eukaryota</taxon>
        <taxon>Viridiplantae</taxon>
        <taxon>Streptophyta</taxon>
        <taxon>Embryophyta</taxon>
        <taxon>Tracheophyta</taxon>
        <taxon>Spermatophyta</taxon>
        <taxon>Magnoliopsida</taxon>
        <taxon>Liliopsida</taxon>
        <taxon>Poales</taxon>
        <taxon>Cyperaceae</taxon>
        <taxon>Cyperoideae</taxon>
        <taxon>Rhynchosporeae</taxon>
        <taxon>Rhynchospora</taxon>
    </lineage>
</organism>
<reference evidence="3" key="1">
    <citation type="journal article" date="2022" name="Cell">
        <title>Repeat-based holocentromeres influence genome architecture and karyotype evolution.</title>
        <authorList>
            <person name="Hofstatter P.G."/>
            <person name="Thangavel G."/>
            <person name="Lux T."/>
            <person name="Neumann P."/>
            <person name="Vondrak T."/>
            <person name="Novak P."/>
            <person name="Zhang M."/>
            <person name="Costa L."/>
            <person name="Castellani M."/>
            <person name="Scott A."/>
            <person name="Toegelov H."/>
            <person name="Fuchs J."/>
            <person name="Mata-Sucre Y."/>
            <person name="Dias Y."/>
            <person name="Vanzela A.L.L."/>
            <person name="Huettel B."/>
            <person name="Almeida C.C.S."/>
            <person name="Simkova H."/>
            <person name="Souza G."/>
            <person name="Pedrosa-Harand A."/>
            <person name="Macas J."/>
            <person name="Mayer K.F.X."/>
            <person name="Houben A."/>
            <person name="Marques A."/>
        </authorList>
    </citation>
    <scope>NUCLEOTIDE SEQUENCE</scope>
    <source>
        <strain evidence="3">RhyBre1mFocal</strain>
    </source>
</reference>
<evidence type="ECO:0000259" key="2">
    <source>
        <dbReference type="PROSITE" id="PS50181"/>
    </source>
</evidence>
<feature type="region of interest" description="Disordered" evidence="1">
    <location>
        <begin position="1"/>
        <end position="22"/>
    </location>
</feature>
<evidence type="ECO:0000313" key="4">
    <source>
        <dbReference type="Proteomes" id="UP001151287"/>
    </source>
</evidence>
<name>A0A9Q0C433_9POAL</name>
<dbReference type="SUPFAM" id="SSF52047">
    <property type="entry name" value="RNI-like"/>
    <property type="match status" value="1"/>
</dbReference>
<dbReference type="InterPro" id="IPR036047">
    <property type="entry name" value="F-box-like_dom_sf"/>
</dbReference>
<comment type="caution">
    <text evidence="3">The sequence shown here is derived from an EMBL/GenBank/DDBJ whole genome shotgun (WGS) entry which is preliminary data.</text>
</comment>
<dbReference type="PANTHER" id="PTHR34223:SF51">
    <property type="entry name" value="OS06G0556300 PROTEIN"/>
    <property type="match status" value="1"/>
</dbReference>
<dbReference type="Proteomes" id="UP001151287">
    <property type="component" value="Unassembled WGS sequence"/>
</dbReference>
<dbReference type="Pfam" id="PF00646">
    <property type="entry name" value="F-box"/>
    <property type="match status" value="1"/>
</dbReference>
<keyword evidence="4" id="KW-1185">Reference proteome</keyword>
<dbReference type="AlphaFoldDB" id="A0A9Q0C433"/>
<dbReference type="Gene3D" id="3.80.10.10">
    <property type="entry name" value="Ribonuclease Inhibitor"/>
    <property type="match status" value="1"/>
</dbReference>
<gene>
    <name evidence="3" type="ORF">LUZ63_018293</name>
</gene>
<dbReference type="InterPro" id="IPR055411">
    <property type="entry name" value="LRR_FXL15/At3g58940/PEG3-like"/>
</dbReference>
<dbReference type="InterPro" id="IPR032675">
    <property type="entry name" value="LRR_dom_sf"/>
</dbReference>
<feature type="compositionally biased region" description="Polar residues" evidence="1">
    <location>
        <begin position="13"/>
        <end position="22"/>
    </location>
</feature>
<dbReference type="InterPro" id="IPR001810">
    <property type="entry name" value="F-box_dom"/>
</dbReference>
<dbReference type="PROSITE" id="PS50181">
    <property type="entry name" value="FBOX"/>
    <property type="match status" value="1"/>
</dbReference>
<dbReference type="InterPro" id="IPR053781">
    <property type="entry name" value="F-box_AtFBL13-like"/>
</dbReference>
<dbReference type="Gene3D" id="1.20.1280.50">
    <property type="match status" value="1"/>
</dbReference>
<dbReference type="OrthoDB" id="677997at2759"/>
<sequence>MEPPNKHSRSNDEPTMSQSLPDLSTLPESVLVHILSFMDPKEAIQTCVLSKQWRNLWTCIPSLNFDKRVFKGTGAAFVHFVTNMLYFRGASKLHTFRLYWQASQQKVSTCSEEICQIHVSAARAWIFSALSCKPVVISLNLQGFTNLKLPHALFTCASLEQLKLYVFKNNEEDVLPKYVNLPNLKKLRLRSFTLNNPVMQGILSGCPLLDKLFLCGCSLNFSEMKSDLVREFIIVNSRGSGVVEICMPNLVSLYLVNDFPRLTKLYLKNTPSLVNMFVCYRRFVEYYISGT</sequence>
<dbReference type="PANTHER" id="PTHR34223">
    <property type="entry name" value="OS11G0201299 PROTEIN"/>
    <property type="match status" value="1"/>
</dbReference>
<dbReference type="SMART" id="SM00256">
    <property type="entry name" value="FBOX"/>
    <property type="match status" value="1"/>
</dbReference>
<dbReference type="InterPro" id="IPR053197">
    <property type="entry name" value="F-box_SCFL_complex_component"/>
</dbReference>
<evidence type="ECO:0000313" key="3">
    <source>
        <dbReference type="EMBL" id="KAJ1686903.1"/>
    </source>
</evidence>
<dbReference type="CDD" id="cd22160">
    <property type="entry name" value="F-box_AtFBL13-like"/>
    <property type="match status" value="1"/>
</dbReference>
<feature type="domain" description="F-box" evidence="2">
    <location>
        <begin position="20"/>
        <end position="68"/>
    </location>
</feature>
<dbReference type="Pfam" id="PF24758">
    <property type="entry name" value="LRR_At5g56370"/>
    <property type="match status" value="1"/>
</dbReference>
<accession>A0A9Q0C433</accession>
<dbReference type="SUPFAM" id="SSF81383">
    <property type="entry name" value="F-box domain"/>
    <property type="match status" value="1"/>
</dbReference>